<feature type="compositionally biased region" description="Polar residues" evidence="6">
    <location>
        <begin position="538"/>
        <end position="552"/>
    </location>
</feature>
<evidence type="ECO:0000256" key="3">
    <source>
        <dbReference type="ARBA" id="ARBA00022833"/>
    </source>
</evidence>
<dbReference type="InterPro" id="IPR001841">
    <property type="entry name" value="Znf_RING"/>
</dbReference>
<dbReference type="Gene3D" id="3.30.40.10">
    <property type="entry name" value="Zinc/RING finger domain, C3HC4 (zinc finger)"/>
    <property type="match status" value="3"/>
</dbReference>
<dbReference type="EMBL" id="JAPMOS010000105">
    <property type="protein sequence ID" value="KAJ4455510.1"/>
    <property type="molecule type" value="Genomic_DNA"/>
</dbReference>
<evidence type="ECO:0000256" key="2">
    <source>
        <dbReference type="ARBA" id="ARBA00022771"/>
    </source>
</evidence>
<evidence type="ECO:0000256" key="1">
    <source>
        <dbReference type="ARBA" id="ARBA00022723"/>
    </source>
</evidence>
<sequence length="597" mass="66268">MAGNPAHAGHGLSKPSTAIAGAEDSPNPHLVYIDPPTEVELWKCLACGTHLMEPVLLSCGHHVCRACVPANASEGGLCPVPGCGKRFEHFIRNPTYGKTIVPNLRVLCVHHAPQTAGPASGSRKEEDHAAAALGTVDGRPVYCAAVVTVATLQQHLDTECPAHPVACPDQCGRQVVRGQLPEHREHHCMRRRVLCPQCMERVLVTDLCERHMKRECARRPQDCRQGCGQQIPLADMDEHCHRDCKNRPQACPFHVLGCDELVAPPNLSCHCTERLTDHLEMLLLAVTRGQLDARRIEQLLREAGEAQLTARQLEQVTRLVEQARREAAEQIEQVKRAAAEAGESKRACAEQVTEDVRQLAEANSALQRQVATQGEQIAALTHQMEFKDFPQPAICPLRAEPLELSFVPPFTEPRDCPLSLTNPTPNLLAFRTKTTCYERYIIRPPCGLIRPQSTLVVHVLYSTPPDFPLPVANATVDKVLIEVLLAPAECTELRDEKQERDFLMEMFRESKSKTSVKLRARFVDSGLLRISTRQAANPLGGTQTFPTEQSPTVAKPTVTEAEWKSRTWLEDSARPPPMHEIGWRAKEFGCEILTHFD</sequence>
<dbReference type="Proteomes" id="UP001141327">
    <property type="component" value="Unassembled WGS sequence"/>
</dbReference>
<evidence type="ECO:0000256" key="5">
    <source>
        <dbReference type="SAM" id="Coils"/>
    </source>
</evidence>
<evidence type="ECO:0000256" key="6">
    <source>
        <dbReference type="SAM" id="MobiDB-lite"/>
    </source>
</evidence>
<dbReference type="InterPro" id="IPR013083">
    <property type="entry name" value="Znf_RING/FYVE/PHD"/>
</dbReference>
<dbReference type="SUPFAM" id="SSF49354">
    <property type="entry name" value="PapD-like"/>
    <property type="match status" value="1"/>
</dbReference>
<keyword evidence="11" id="KW-1185">Reference proteome</keyword>
<feature type="zinc finger region" description="TRAF-type" evidence="4">
    <location>
        <begin position="155"/>
        <end position="202"/>
    </location>
</feature>
<dbReference type="InterPro" id="IPR001293">
    <property type="entry name" value="Znf_TRAF"/>
</dbReference>
<feature type="domain" description="MSP" evidence="9">
    <location>
        <begin position="396"/>
        <end position="525"/>
    </location>
</feature>
<dbReference type="Gene3D" id="2.60.40.10">
    <property type="entry name" value="Immunoglobulins"/>
    <property type="match status" value="1"/>
</dbReference>
<dbReference type="PROSITE" id="PS00518">
    <property type="entry name" value="ZF_RING_1"/>
    <property type="match status" value="1"/>
</dbReference>
<feature type="domain" description="RING-type" evidence="7">
    <location>
        <begin position="44"/>
        <end position="80"/>
    </location>
</feature>
<reference evidence="10" key="1">
    <citation type="journal article" date="2022" name="bioRxiv">
        <title>Genomics of Preaxostyla Flagellates Illuminates Evolutionary Transitions and the Path Towards Mitochondrial Loss.</title>
        <authorList>
            <person name="Novak L.V.F."/>
            <person name="Treitli S.C."/>
            <person name="Pyrih J."/>
            <person name="Halakuc P."/>
            <person name="Pipaliya S.V."/>
            <person name="Vacek V."/>
            <person name="Brzon O."/>
            <person name="Soukal P."/>
            <person name="Eme L."/>
            <person name="Dacks J.B."/>
            <person name="Karnkowska A."/>
            <person name="Elias M."/>
            <person name="Hampl V."/>
        </authorList>
    </citation>
    <scope>NUCLEOTIDE SEQUENCE</scope>
    <source>
        <strain evidence="10">RCP-MX</strain>
    </source>
</reference>
<dbReference type="PROSITE" id="PS50145">
    <property type="entry name" value="ZF_TRAF"/>
    <property type="match status" value="2"/>
</dbReference>
<keyword evidence="2 4" id="KW-0863">Zinc-finger</keyword>
<organism evidence="10 11">
    <name type="scientific">Paratrimastix pyriformis</name>
    <dbReference type="NCBI Taxonomy" id="342808"/>
    <lineage>
        <taxon>Eukaryota</taxon>
        <taxon>Metamonada</taxon>
        <taxon>Preaxostyla</taxon>
        <taxon>Paratrimastigidae</taxon>
        <taxon>Paratrimastix</taxon>
    </lineage>
</organism>
<keyword evidence="1 4" id="KW-0479">Metal-binding</keyword>
<dbReference type="InterPro" id="IPR013783">
    <property type="entry name" value="Ig-like_fold"/>
</dbReference>
<accession>A0ABQ8UDQ8</accession>
<keyword evidence="5" id="KW-0175">Coiled coil</keyword>
<protein>
    <submittedName>
        <fullName evidence="10">Uncharacterized protein</fullName>
    </submittedName>
</protein>
<dbReference type="SUPFAM" id="SSF57850">
    <property type="entry name" value="RING/U-box"/>
    <property type="match status" value="1"/>
</dbReference>
<dbReference type="PROSITE" id="PS50202">
    <property type="entry name" value="MSP"/>
    <property type="match status" value="1"/>
</dbReference>
<feature type="region of interest" description="Disordered" evidence="6">
    <location>
        <begin position="538"/>
        <end position="557"/>
    </location>
</feature>
<dbReference type="SUPFAM" id="SSF49599">
    <property type="entry name" value="TRAF domain-like"/>
    <property type="match status" value="1"/>
</dbReference>
<feature type="zinc finger region" description="TRAF-type" evidence="4">
    <location>
        <begin position="211"/>
        <end position="258"/>
    </location>
</feature>
<gene>
    <name evidence="10" type="ORF">PAPYR_9541</name>
</gene>
<keyword evidence="3 4" id="KW-0862">Zinc</keyword>
<feature type="coiled-coil region" evidence="5">
    <location>
        <begin position="296"/>
        <end position="369"/>
    </location>
</feature>
<comment type="caution">
    <text evidence="10">The sequence shown here is derived from an EMBL/GenBank/DDBJ whole genome shotgun (WGS) entry which is preliminary data.</text>
</comment>
<evidence type="ECO:0000256" key="4">
    <source>
        <dbReference type="PROSITE-ProRule" id="PRU00207"/>
    </source>
</evidence>
<evidence type="ECO:0000313" key="10">
    <source>
        <dbReference type="EMBL" id="KAJ4455510.1"/>
    </source>
</evidence>
<feature type="region of interest" description="Disordered" evidence="6">
    <location>
        <begin position="1"/>
        <end position="20"/>
    </location>
</feature>
<evidence type="ECO:0000259" key="9">
    <source>
        <dbReference type="PROSITE" id="PS50202"/>
    </source>
</evidence>
<dbReference type="Pfam" id="PF02176">
    <property type="entry name" value="zf-TRAF"/>
    <property type="match status" value="2"/>
</dbReference>
<feature type="domain" description="TRAF-type" evidence="8">
    <location>
        <begin position="155"/>
        <end position="202"/>
    </location>
</feature>
<dbReference type="PROSITE" id="PS50089">
    <property type="entry name" value="ZF_RING_2"/>
    <property type="match status" value="1"/>
</dbReference>
<dbReference type="Pfam" id="PF00635">
    <property type="entry name" value="Motile_Sperm"/>
    <property type="match status" value="1"/>
</dbReference>
<evidence type="ECO:0000259" key="8">
    <source>
        <dbReference type="PROSITE" id="PS50145"/>
    </source>
</evidence>
<dbReference type="InterPro" id="IPR017907">
    <property type="entry name" value="Znf_RING_CS"/>
</dbReference>
<name>A0ABQ8UDQ8_9EUKA</name>
<evidence type="ECO:0000259" key="7">
    <source>
        <dbReference type="PROSITE" id="PS50089"/>
    </source>
</evidence>
<dbReference type="PANTHER" id="PTHR10131">
    <property type="entry name" value="TNF RECEPTOR ASSOCIATED FACTOR"/>
    <property type="match status" value="1"/>
</dbReference>
<feature type="domain" description="TRAF-type" evidence="8">
    <location>
        <begin position="211"/>
        <end position="258"/>
    </location>
</feature>
<evidence type="ECO:0000313" key="11">
    <source>
        <dbReference type="Proteomes" id="UP001141327"/>
    </source>
</evidence>
<dbReference type="InterPro" id="IPR008962">
    <property type="entry name" value="PapD-like_sf"/>
</dbReference>
<proteinExistence type="predicted"/>
<dbReference type="InterPro" id="IPR000535">
    <property type="entry name" value="MSP_dom"/>
</dbReference>
<dbReference type="CDD" id="cd06503">
    <property type="entry name" value="ATP-synt_Fo_b"/>
    <property type="match status" value="1"/>
</dbReference>
<dbReference type="PANTHER" id="PTHR10131:SF94">
    <property type="entry name" value="TNF RECEPTOR-ASSOCIATED FACTOR 4"/>
    <property type="match status" value="1"/>
</dbReference>